<evidence type="ECO:0000313" key="3">
    <source>
        <dbReference type="Proteomes" id="UP000078046"/>
    </source>
</evidence>
<organism evidence="2 3">
    <name type="scientific">Intoshia linei</name>
    <dbReference type="NCBI Taxonomy" id="1819745"/>
    <lineage>
        <taxon>Eukaryota</taxon>
        <taxon>Metazoa</taxon>
        <taxon>Spiralia</taxon>
        <taxon>Lophotrochozoa</taxon>
        <taxon>Mesozoa</taxon>
        <taxon>Orthonectida</taxon>
        <taxon>Rhopaluridae</taxon>
        <taxon>Intoshia</taxon>
    </lineage>
</organism>
<evidence type="ECO:0000313" key="2">
    <source>
        <dbReference type="EMBL" id="OAF63877.1"/>
    </source>
</evidence>
<feature type="non-terminal residue" evidence="2">
    <location>
        <position position="112"/>
    </location>
</feature>
<dbReference type="Proteomes" id="UP000078046">
    <property type="component" value="Unassembled WGS sequence"/>
</dbReference>
<sequence length="112" mass="12621">MIQVPKTLKASSDNCLFCIVSSKTDPTNPPTNLFDLKNNASKIIINDKFLLILSTYTSITVPKDAFLEISISEKIVVTPNMAQFIKIGFIENYGSHRMCIYRIRVHGNIENL</sequence>
<gene>
    <name evidence="2" type="ORF">A3Q56_08382</name>
</gene>
<proteinExistence type="predicted"/>
<dbReference type="Pfam" id="PF07738">
    <property type="entry name" value="Sad1_UNC"/>
    <property type="match status" value="1"/>
</dbReference>
<keyword evidence="3" id="KW-1185">Reference proteome</keyword>
<dbReference type="EMBL" id="LWCA01002426">
    <property type="protein sequence ID" value="OAF63877.1"/>
    <property type="molecule type" value="Genomic_DNA"/>
</dbReference>
<name>A0A177APB8_9BILA</name>
<feature type="domain" description="SUN" evidence="1">
    <location>
        <begin position="80"/>
        <end position="108"/>
    </location>
</feature>
<dbReference type="InterPro" id="IPR012919">
    <property type="entry name" value="SUN_dom"/>
</dbReference>
<evidence type="ECO:0000259" key="1">
    <source>
        <dbReference type="Pfam" id="PF07738"/>
    </source>
</evidence>
<reference evidence="2 3" key="1">
    <citation type="submission" date="2016-04" db="EMBL/GenBank/DDBJ databases">
        <title>The genome of Intoshia linei affirms orthonectids as highly simplified spiralians.</title>
        <authorList>
            <person name="Mikhailov K.V."/>
            <person name="Slusarev G.S."/>
            <person name="Nikitin M.A."/>
            <person name="Logacheva M.D."/>
            <person name="Penin A."/>
            <person name="Aleoshin V."/>
            <person name="Panchin Y.V."/>
        </authorList>
    </citation>
    <scope>NUCLEOTIDE SEQUENCE [LARGE SCALE GENOMIC DNA]</scope>
    <source>
        <strain evidence="2">Intl2013</strain>
        <tissue evidence="2">Whole animal</tissue>
    </source>
</reference>
<dbReference type="OrthoDB" id="342281at2759"/>
<accession>A0A177APB8</accession>
<protein>
    <recommendedName>
        <fullName evidence="1">SUN domain-containing protein</fullName>
    </recommendedName>
</protein>
<dbReference type="AlphaFoldDB" id="A0A177APB8"/>
<comment type="caution">
    <text evidence="2">The sequence shown here is derived from an EMBL/GenBank/DDBJ whole genome shotgun (WGS) entry which is preliminary data.</text>
</comment>